<dbReference type="GO" id="GO:0016757">
    <property type="term" value="F:glycosyltransferase activity"/>
    <property type="evidence" value="ECO:0007669"/>
    <property type="project" value="UniProtKB-KW"/>
</dbReference>
<feature type="region of interest" description="Disordered" evidence="6">
    <location>
        <begin position="21"/>
        <end position="45"/>
    </location>
</feature>
<dbReference type="Proteomes" id="UP000035680">
    <property type="component" value="Unassembled WGS sequence"/>
</dbReference>
<dbReference type="PANTHER" id="PTHR46671">
    <property type="entry name" value="PROTEIN CBG11221"/>
    <property type="match status" value="1"/>
</dbReference>
<dbReference type="AlphaFoldDB" id="A0A0K0F153"/>
<sequence length="590" mass="69584">MLLHYLFYKNKYNIDNNSTSNLEDNISEDSKPVKEDSNSQNSKTSWKSVIPKESKTFEIFNIFGVKRQRSKFRRNIVNNFSYENFTFTIVKYMNTSKFFSTTNIYFKISSSIKTEIICTYCTLYTFISNKQFHFINLFGIPKVFKSSFENIPSVSEFCKQNQFILENGGCSKYTSMKDMSNRVGSNVKFKFKIRNNDISIDCSKLINGDMEHINYASKNYLTYKEEQLSMRCDDIKSRGFGRVTIRSSIEKKYSLAYARNIYTSYGIVELILLAQYSKNNHYCYTVDSKYPELLEKMKQLEKCLPNVYVSKNQYDFQSGGKYSSIGHFECMKLLLKKKWNYMFILQNDDIAIKTNQQALEILEAMDFPLDMTFHNQKRLINLRFNHDYSWSYKDLNIFLEGDERKGNKTIINKNIEFHKGLPPCGMRYETVEYLAKKINITTFLNQLNTDLYGHDELTWQTLLADDILNVPGGASSKCVYTYHPRFAYLSRKVTWNSKDCITNMTHHLVCTWNVQILRLISTYKGFHGYRFRGEQDFGALKCWANYMYHKNNFMAHENLNLWYYYNLQPSILQRKIKVNDLKSIESCSLQ</sequence>
<name>A0A0K0F153_STRVS</name>
<evidence type="ECO:0000313" key="8">
    <source>
        <dbReference type="WBParaSite" id="SVE_0252100.1"/>
    </source>
</evidence>
<dbReference type="STRING" id="75913.A0A0K0F153"/>
<keyword evidence="7" id="KW-1185">Reference proteome</keyword>
<keyword evidence="2" id="KW-0328">Glycosyltransferase</keyword>
<evidence type="ECO:0000256" key="6">
    <source>
        <dbReference type="SAM" id="MobiDB-lite"/>
    </source>
</evidence>
<dbReference type="WBParaSite" id="SVE_0252100.1">
    <property type="protein sequence ID" value="SVE_0252100.1"/>
    <property type="gene ID" value="SVE_0252100"/>
</dbReference>
<organism evidence="7 8">
    <name type="scientific">Strongyloides venezuelensis</name>
    <name type="common">Threadworm</name>
    <dbReference type="NCBI Taxonomy" id="75913"/>
    <lineage>
        <taxon>Eukaryota</taxon>
        <taxon>Metazoa</taxon>
        <taxon>Ecdysozoa</taxon>
        <taxon>Nematoda</taxon>
        <taxon>Chromadorea</taxon>
        <taxon>Rhabditida</taxon>
        <taxon>Tylenchina</taxon>
        <taxon>Panagrolaimomorpha</taxon>
        <taxon>Strongyloidoidea</taxon>
        <taxon>Strongyloididae</taxon>
        <taxon>Strongyloides</taxon>
    </lineage>
</organism>
<dbReference type="GO" id="GO:0016020">
    <property type="term" value="C:membrane"/>
    <property type="evidence" value="ECO:0007669"/>
    <property type="project" value="UniProtKB-SubCell"/>
</dbReference>
<dbReference type="PANTHER" id="PTHR46671:SF7">
    <property type="entry name" value="CORE-2_I-BRANCHING ENZYME"/>
    <property type="match status" value="1"/>
</dbReference>
<keyword evidence="3" id="KW-0808">Transferase</keyword>
<proteinExistence type="predicted"/>
<evidence type="ECO:0000256" key="1">
    <source>
        <dbReference type="ARBA" id="ARBA00004606"/>
    </source>
</evidence>
<reference evidence="7" key="1">
    <citation type="submission" date="2014-07" db="EMBL/GenBank/DDBJ databases">
        <authorList>
            <person name="Martin A.A"/>
            <person name="De Silva N."/>
        </authorList>
    </citation>
    <scope>NUCLEOTIDE SEQUENCE</scope>
</reference>
<evidence type="ECO:0000256" key="4">
    <source>
        <dbReference type="ARBA" id="ARBA00023136"/>
    </source>
</evidence>
<accession>A0A0K0F153</accession>
<feature type="compositionally biased region" description="Basic and acidic residues" evidence="6">
    <location>
        <begin position="28"/>
        <end position="37"/>
    </location>
</feature>
<dbReference type="InterPro" id="IPR003406">
    <property type="entry name" value="Glyco_trans_14"/>
</dbReference>
<evidence type="ECO:0000313" key="7">
    <source>
        <dbReference type="Proteomes" id="UP000035680"/>
    </source>
</evidence>
<keyword evidence="4" id="KW-0472">Membrane</keyword>
<evidence type="ECO:0000256" key="5">
    <source>
        <dbReference type="ARBA" id="ARBA00023180"/>
    </source>
</evidence>
<protein>
    <submittedName>
        <fullName evidence="8">Glycosyltransferase family 92 protein</fullName>
    </submittedName>
</protein>
<dbReference type="Pfam" id="PF02485">
    <property type="entry name" value="Branch"/>
    <property type="match status" value="1"/>
</dbReference>
<evidence type="ECO:0000256" key="2">
    <source>
        <dbReference type="ARBA" id="ARBA00022676"/>
    </source>
</evidence>
<evidence type="ECO:0000256" key="3">
    <source>
        <dbReference type="ARBA" id="ARBA00022679"/>
    </source>
</evidence>
<keyword evidence="5" id="KW-0325">Glycoprotein</keyword>
<comment type="subcellular location">
    <subcellularLocation>
        <location evidence="1">Membrane</location>
        <topology evidence="1">Single-pass type II membrane protein</topology>
    </subcellularLocation>
</comment>
<reference evidence="8" key="2">
    <citation type="submission" date="2015-08" db="UniProtKB">
        <authorList>
            <consortium name="WormBaseParasite"/>
        </authorList>
    </citation>
    <scope>IDENTIFICATION</scope>
</reference>